<evidence type="ECO:0000259" key="1">
    <source>
        <dbReference type="PROSITE" id="PS51272"/>
    </source>
</evidence>
<dbReference type="RefSeq" id="WP_106288979.1">
    <property type="nucleotide sequence ID" value="NZ_CAWNTC010000053.1"/>
</dbReference>
<dbReference type="AlphaFoldDB" id="A0A2T1C2W0"/>
<feature type="domain" description="SLH" evidence="1">
    <location>
        <begin position="40"/>
        <end position="103"/>
    </location>
</feature>
<dbReference type="Pfam" id="PF00395">
    <property type="entry name" value="SLH"/>
    <property type="match status" value="3"/>
</dbReference>
<dbReference type="PANTHER" id="PTHR43308:SF5">
    <property type="entry name" value="S-LAYER PROTEIN _ PEPTIDOGLYCAN ENDO-BETA-N-ACETYLGLUCOSAMINIDASE"/>
    <property type="match status" value="1"/>
</dbReference>
<comment type="caution">
    <text evidence="2">The sequence shown here is derived from an EMBL/GenBank/DDBJ whole genome shotgun (WGS) entry which is preliminary data.</text>
</comment>
<feature type="domain" description="SLH" evidence="1">
    <location>
        <begin position="104"/>
        <end position="163"/>
    </location>
</feature>
<proteinExistence type="predicted"/>
<evidence type="ECO:0000313" key="3">
    <source>
        <dbReference type="Proteomes" id="UP000238762"/>
    </source>
</evidence>
<protein>
    <submittedName>
        <fullName evidence="2">S-layer protein</fullName>
    </submittedName>
</protein>
<dbReference type="OrthoDB" id="9759810at2"/>
<evidence type="ECO:0000313" key="2">
    <source>
        <dbReference type="EMBL" id="PSB02592.1"/>
    </source>
</evidence>
<dbReference type="EMBL" id="PVWJ01000055">
    <property type="protein sequence ID" value="PSB02592.1"/>
    <property type="molecule type" value="Genomic_DNA"/>
</dbReference>
<name>A0A2T1C2W0_9CYAN</name>
<dbReference type="PANTHER" id="PTHR43308">
    <property type="entry name" value="OUTER MEMBRANE PROTEIN ALPHA-RELATED"/>
    <property type="match status" value="1"/>
</dbReference>
<organism evidence="2 3">
    <name type="scientific">Merismopedia glauca CCAP 1448/3</name>
    <dbReference type="NCBI Taxonomy" id="1296344"/>
    <lineage>
        <taxon>Bacteria</taxon>
        <taxon>Bacillati</taxon>
        <taxon>Cyanobacteriota</taxon>
        <taxon>Cyanophyceae</taxon>
        <taxon>Synechococcales</taxon>
        <taxon>Merismopediaceae</taxon>
        <taxon>Merismopedia</taxon>
    </lineage>
</organism>
<dbReference type="PROSITE" id="PS51272">
    <property type="entry name" value="SLH"/>
    <property type="match status" value="3"/>
</dbReference>
<sequence>MNSINIRRSGTALLMGLGLTVTSLTPTVSLLTASSPVVAQTNSFKDVSNDYWAKDFITALAANGIIKGFPDNTFKPEEPVTRAQFAAMVRNAFDRTGGRQAISFGDVPSNYWAKSAIEKSYEMGFLSGYPGNLFRPDQKIPREQVLVSLVSGLNYKPTNSQVINYYNDSSEISGYARDAIAAATEKNLVVNYPNLKFLNPSNNATRASVAAYIYQALANSGRLQALNSPYIVSLGTTQPPQPTSYVIASGTVLPVKYTKDKILVTADEKAPLTLTTDANVRASNGTILIPANTQVVGELQPATGGVTGSQFVAQKLIFPDGKEQTVSGISKPITKTETVKKGAKLSTVIKNTALGAGAAAAIAAVTGDRAIATEEVLGGAGIGALIGVFLGRQQVDLIVIEPDTDLDVTLSQDLTLSGK</sequence>
<accession>A0A2T1C2W0</accession>
<dbReference type="InterPro" id="IPR001119">
    <property type="entry name" value="SLH_dom"/>
</dbReference>
<dbReference type="Proteomes" id="UP000238762">
    <property type="component" value="Unassembled WGS sequence"/>
</dbReference>
<reference evidence="2 3" key="1">
    <citation type="submission" date="2018-02" db="EMBL/GenBank/DDBJ databases">
        <authorList>
            <person name="Cohen D.B."/>
            <person name="Kent A.D."/>
        </authorList>
    </citation>
    <scope>NUCLEOTIDE SEQUENCE [LARGE SCALE GENOMIC DNA]</scope>
    <source>
        <strain evidence="2 3">CCAP 1448/3</strain>
    </source>
</reference>
<feature type="domain" description="SLH" evidence="1">
    <location>
        <begin position="164"/>
        <end position="227"/>
    </location>
</feature>
<dbReference type="InterPro" id="IPR051465">
    <property type="entry name" value="Cell_Envelope_Struct_Comp"/>
</dbReference>
<reference evidence="2 3" key="2">
    <citation type="submission" date="2018-03" db="EMBL/GenBank/DDBJ databases">
        <title>The ancient ancestry and fast evolution of plastids.</title>
        <authorList>
            <person name="Moore K.R."/>
            <person name="Magnabosco C."/>
            <person name="Momper L."/>
            <person name="Gold D.A."/>
            <person name="Bosak T."/>
            <person name="Fournier G.P."/>
        </authorList>
    </citation>
    <scope>NUCLEOTIDE SEQUENCE [LARGE SCALE GENOMIC DNA]</scope>
    <source>
        <strain evidence="2 3">CCAP 1448/3</strain>
    </source>
</reference>
<keyword evidence="3" id="KW-1185">Reference proteome</keyword>
<gene>
    <name evidence="2" type="ORF">C7B64_12450</name>
</gene>